<feature type="compositionally biased region" description="Pro residues" evidence="1">
    <location>
        <begin position="75"/>
        <end position="91"/>
    </location>
</feature>
<accession>A0AAE2VD65</accession>
<evidence type="ECO:0000313" key="5">
    <source>
        <dbReference type="Proteomes" id="UP000634206"/>
    </source>
</evidence>
<feature type="region of interest" description="Disordered" evidence="1">
    <location>
        <begin position="59"/>
        <end position="91"/>
    </location>
</feature>
<evidence type="ECO:0000256" key="2">
    <source>
        <dbReference type="SAM" id="Phobius"/>
    </source>
</evidence>
<keyword evidence="2" id="KW-1133">Transmembrane helix</keyword>
<dbReference type="EMBL" id="JAENIG010000002">
    <property type="protein sequence ID" value="MBK1854189.1"/>
    <property type="molecule type" value="Genomic_DNA"/>
</dbReference>
<feature type="transmembrane region" description="Helical" evidence="2">
    <location>
        <begin position="107"/>
        <end position="127"/>
    </location>
</feature>
<sequence length="223" mass="24760">MQVTDPWYYTDRNGAQAGPVSTAELQQMITSGRLLNTSMVWKQGMADWTVHSQIAELQPSPQAAPVEQTESVNPYHPPASMPSPADAPSPYQPEELKEYGGIRRLNYFMRNLLLMVAIVVLAVLTYARRTEPSPIILLGALVIFLFFYLRFAILRIRNIGISGWWLLLFLVPLVNNLLNIALIACPQGFADHKKMDAAGIVLAVIFGGFFLLSLAINIFSVIA</sequence>
<keyword evidence="2" id="KW-0472">Membrane</keyword>
<reference evidence="4" key="1">
    <citation type="submission" date="2021-01" db="EMBL/GenBank/DDBJ databases">
        <title>Modified the classification status of verrucomicrobia.</title>
        <authorList>
            <person name="Feng X."/>
        </authorList>
    </citation>
    <scope>NUCLEOTIDE SEQUENCE</scope>
    <source>
        <strain evidence="4">5K15</strain>
    </source>
</reference>
<dbReference type="Pfam" id="PF05656">
    <property type="entry name" value="DUF805"/>
    <property type="match status" value="1"/>
</dbReference>
<gene>
    <name evidence="4" type="ORF">JIN83_04425</name>
</gene>
<dbReference type="InterPro" id="IPR035445">
    <property type="entry name" value="GYF-like_dom_sf"/>
</dbReference>
<name>A0AAE2VD65_9BACT</name>
<protein>
    <submittedName>
        <fullName evidence="4">DUF4339 domain-containing protein</fullName>
    </submittedName>
</protein>
<organism evidence="4 5">
    <name type="scientific">Oceaniferula flava</name>
    <dbReference type="NCBI Taxonomy" id="2800421"/>
    <lineage>
        <taxon>Bacteria</taxon>
        <taxon>Pseudomonadati</taxon>
        <taxon>Verrucomicrobiota</taxon>
        <taxon>Verrucomicrobiia</taxon>
        <taxon>Verrucomicrobiales</taxon>
        <taxon>Verrucomicrobiaceae</taxon>
        <taxon>Oceaniferula</taxon>
    </lineage>
</organism>
<proteinExistence type="predicted"/>
<dbReference type="Gene3D" id="3.30.1490.40">
    <property type="match status" value="1"/>
</dbReference>
<evidence type="ECO:0000259" key="3">
    <source>
        <dbReference type="Pfam" id="PF14237"/>
    </source>
</evidence>
<evidence type="ECO:0000256" key="1">
    <source>
        <dbReference type="SAM" id="MobiDB-lite"/>
    </source>
</evidence>
<dbReference type="Pfam" id="PF14237">
    <property type="entry name" value="GYF_2"/>
    <property type="match status" value="1"/>
</dbReference>
<dbReference type="RefSeq" id="WP_309488794.1">
    <property type="nucleotide sequence ID" value="NZ_JAENIG010000002.1"/>
</dbReference>
<keyword evidence="2" id="KW-0812">Transmembrane</keyword>
<feature type="transmembrane region" description="Helical" evidence="2">
    <location>
        <begin position="197"/>
        <end position="222"/>
    </location>
</feature>
<dbReference type="Proteomes" id="UP000634206">
    <property type="component" value="Unassembled WGS sequence"/>
</dbReference>
<dbReference type="InterPro" id="IPR008523">
    <property type="entry name" value="DUF805"/>
</dbReference>
<feature type="transmembrane region" description="Helical" evidence="2">
    <location>
        <begin position="133"/>
        <end position="153"/>
    </location>
</feature>
<feature type="domain" description="GYF" evidence="3">
    <location>
        <begin position="7"/>
        <end position="57"/>
    </location>
</feature>
<feature type="transmembrane region" description="Helical" evidence="2">
    <location>
        <begin position="165"/>
        <end position="185"/>
    </location>
</feature>
<dbReference type="GO" id="GO:0016020">
    <property type="term" value="C:membrane"/>
    <property type="evidence" value="ECO:0007669"/>
    <property type="project" value="InterPro"/>
</dbReference>
<comment type="caution">
    <text evidence="4">The sequence shown here is derived from an EMBL/GenBank/DDBJ whole genome shotgun (WGS) entry which is preliminary data.</text>
</comment>
<keyword evidence="5" id="KW-1185">Reference proteome</keyword>
<evidence type="ECO:0000313" key="4">
    <source>
        <dbReference type="EMBL" id="MBK1854189.1"/>
    </source>
</evidence>
<dbReference type="InterPro" id="IPR025640">
    <property type="entry name" value="GYF_2"/>
</dbReference>
<dbReference type="AlphaFoldDB" id="A0AAE2VD65"/>